<evidence type="ECO:0000313" key="2">
    <source>
        <dbReference type="EMBL" id="KAF2675676.1"/>
    </source>
</evidence>
<proteinExistence type="predicted"/>
<evidence type="ECO:0008006" key="4">
    <source>
        <dbReference type="Google" id="ProtNLM"/>
    </source>
</evidence>
<evidence type="ECO:0000256" key="1">
    <source>
        <dbReference type="SAM" id="SignalP"/>
    </source>
</evidence>
<dbReference type="AlphaFoldDB" id="A0A6G1IBU9"/>
<dbReference type="OrthoDB" id="3790222at2759"/>
<accession>A0A6G1IBU9</accession>
<keyword evidence="1" id="KW-0732">Signal</keyword>
<feature type="chain" id="PRO_5026353627" description="Ubiquitin 3 binding protein But2 C-terminal domain-containing protein" evidence="1">
    <location>
        <begin position="20"/>
        <end position="204"/>
    </location>
</feature>
<protein>
    <recommendedName>
        <fullName evidence="4">Ubiquitin 3 binding protein But2 C-terminal domain-containing protein</fullName>
    </recommendedName>
</protein>
<feature type="signal peptide" evidence="1">
    <location>
        <begin position="1"/>
        <end position="19"/>
    </location>
</feature>
<sequence>MHFVNTAVYLCLLVGLSSPTPIQPPISPRACAIEYPTYIAFLEKQDPNKVGTNGTYFISWKDPSVVSGRPIPNGLDIDSFVQFSGIPSSAWGCQLEMFFPKGYWGLLGLPGGKNKLNVFRVTDPIPPHVTWNTAPKGAYLFGSTQELPTDQVLQQDTKIVINSVGCNPTMTFRVSIPEEVGRGGVEFWRDASFPGAGFRLTHNC</sequence>
<dbReference type="Proteomes" id="UP000799291">
    <property type="component" value="Unassembled WGS sequence"/>
</dbReference>
<gene>
    <name evidence="2" type="ORF">K458DRAFT_397716</name>
</gene>
<name>A0A6G1IBU9_9PLEO</name>
<dbReference type="EMBL" id="MU005653">
    <property type="protein sequence ID" value="KAF2675676.1"/>
    <property type="molecule type" value="Genomic_DNA"/>
</dbReference>
<organism evidence="2 3">
    <name type="scientific">Lentithecium fluviatile CBS 122367</name>
    <dbReference type="NCBI Taxonomy" id="1168545"/>
    <lineage>
        <taxon>Eukaryota</taxon>
        <taxon>Fungi</taxon>
        <taxon>Dikarya</taxon>
        <taxon>Ascomycota</taxon>
        <taxon>Pezizomycotina</taxon>
        <taxon>Dothideomycetes</taxon>
        <taxon>Pleosporomycetidae</taxon>
        <taxon>Pleosporales</taxon>
        <taxon>Massarineae</taxon>
        <taxon>Lentitheciaceae</taxon>
        <taxon>Lentithecium</taxon>
    </lineage>
</organism>
<evidence type="ECO:0000313" key="3">
    <source>
        <dbReference type="Proteomes" id="UP000799291"/>
    </source>
</evidence>
<keyword evidence="3" id="KW-1185">Reference proteome</keyword>
<reference evidence="2" key="1">
    <citation type="journal article" date="2020" name="Stud. Mycol.">
        <title>101 Dothideomycetes genomes: a test case for predicting lifestyles and emergence of pathogens.</title>
        <authorList>
            <person name="Haridas S."/>
            <person name="Albert R."/>
            <person name="Binder M."/>
            <person name="Bloem J."/>
            <person name="Labutti K."/>
            <person name="Salamov A."/>
            <person name="Andreopoulos B."/>
            <person name="Baker S."/>
            <person name="Barry K."/>
            <person name="Bills G."/>
            <person name="Bluhm B."/>
            <person name="Cannon C."/>
            <person name="Castanera R."/>
            <person name="Culley D."/>
            <person name="Daum C."/>
            <person name="Ezra D."/>
            <person name="Gonzalez J."/>
            <person name="Henrissat B."/>
            <person name="Kuo A."/>
            <person name="Liang C."/>
            <person name="Lipzen A."/>
            <person name="Lutzoni F."/>
            <person name="Magnuson J."/>
            <person name="Mondo S."/>
            <person name="Nolan M."/>
            <person name="Ohm R."/>
            <person name="Pangilinan J."/>
            <person name="Park H.-J."/>
            <person name="Ramirez L."/>
            <person name="Alfaro M."/>
            <person name="Sun H."/>
            <person name="Tritt A."/>
            <person name="Yoshinaga Y."/>
            <person name="Zwiers L.-H."/>
            <person name="Turgeon B."/>
            <person name="Goodwin S."/>
            <person name="Spatafora J."/>
            <person name="Crous P."/>
            <person name="Grigoriev I."/>
        </authorList>
    </citation>
    <scope>NUCLEOTIDE SEQUENCE</scope>
    <source>
        <strain evidence="2">CBS 122367</strain>
    </source>
</reference>